<keyword evidence="9" id="KW-0539">Nucleus</keyword>
<evidence type="ECO:0000256" key="13">
    <source>
        <dbReference type="SAM" id="SignalP"/>
    </source>
</evidence>
<comment type="similarity">
    <text evidence="12">Belongs to the yippee family.</text>
</comment>
<evidence type="ECO:0000256" key="11">
    <source>
        <dbReference type="ARBA" id="ARBA00023328"/>
    </source>
</evidence>
<evidence type="ECO:0000259" key="14">
    <source>
        <dbReference type="PROSITE" id="PS51793"/>
    </source>
</evidence>
<reference evidence="15" key="2">
    <citation type="submission" date="2025-09" db="UniProtKB">
        <authorList>
            <consortium name="Ensembl"/>
        </authorList>
    </citation>
    <scope>IDENTIFICATION</scope>
</reference>
<evidence type="ECO:0000256" key="4">
    <source>
        <dbReference type="ARBA" id="ARBA00022454"/>
    </source>
</evidence>
<evidence type="ECO:0000256" key="9">
    <source>
        <dbReference type="ARBA" id="ARBA00023242"/>
    </source>
</evidence>
<dbReference type="InterPro" id="IPR004910">
    <property type="entry name" value="Yippee/Mis18/Cereblon"/>
</dbReference>
<dbReference type="Ensembl" id="ENSMMOT00000012078.1">
    <property type="protein sequence ID" value="ENSMMOP00000011877.1"/>
    <property type="gene ID" value="ENSMMOG00000009133.1"/>
</dbReference>
<evidence type="ECO:0000256" key="1">
    <source>
        <dbReference type="ARBA" id="ARBA00003694"/>
    </source>
</evidence>
<dbReference type="STRING" id="94237.ENSMMOP00000011877"/>
<evidence type="ECO:0000256" key="6">
    <source>
        <dbReference type="ARBA" id="ARBA00022723"/>
    </source>
</evidence>
<name>A0A3Q3WI19_MOLML</name>
<evidence type="ECO:0000256" key="3">
    <source>
        <dbReference type="ARBA" id="ARBA00004584"/>
    </source>
</evidence>
<keyword evidence="11" id="KW-0137">Centromere</keyword>
<dbReference type="GO" id="GO:0051301">
    <property type="term" value="P:cell division"/>
    <property type="evidence" value="ECO:0007669"/>
    <property type="project" value="UniProtKB-KW"/>
</dbReference>
<dbReference type="OMA" id="EHTIVEN"/>
<keyword evidence="4" id="KW-0158">Chromosome</keyword>
<dbReference type="GO" id="GO:0034080">
    <property type="term" value="P:CENP-A containing chromatin assembly"/>
    <property type="evidence" value="ECO:0007669"/>
    <property type="project" value="TreeGrafter"/>
</dbReference>
<keyword evidence="5" id="KW-0132">Cell division</keyword>
<protein>
    <recommendedName>
        <fullName evidence="12">Protein yippee-like</fullName>
    </recommendedName>
</protein>
<feature type="chain" id="PRO_5018789395" description="Protein yippee-like" evidence="13">
    <location>
        <begin position="21"/>
        <end position="134"/>
    </location>
</feature>
<organism evidence="15 16">
    <name type="scientific">Mola mola</name>
    <name type="common">Ocean sunfish</name>
    <name type="synonym">Tetraodon mola</name>
    <dbReference type="NCBI Taxonomy" id="94237"/>
    <lineage>
        <taxon>Eukaryota</taxon>
        <taxon>Metazoa</taxon>
        <taxon>Chordata</taxon>
        <taxon>Craniata</taxon>
        <taxon>Vertebrata</taxon>
        <taxon>Euteleostomi</taxon>
        <taxon>Actinopterygii</taxon>
        <taxon>Neopterygii</taxon>
        <taxon>Teleostei</taxon>
        <taxon>Neoteleostei</taxon>
        <taxon>Acanthomorphata</taxon>
        <taxon>Eupercaria</taxon>
        <taxon>Tetraodontiformes</taxon>
        <taxon>Molidae</taxon>
        <taxon>Mola</taxon>
    </lineage>
</organism>
<dbReference type="AlphaFoldDB" id="A0A3Q3WI19"/>
<evidence type="ECO:0000313" key="16">
    <source>
        <dbReference type="Proteomes" id="UP000261620"/>
    </source>
</evidence>
<keyword evidence="7" id="KW-0498">Mitosis</keyword>
<sequence length="134" mass="14957">MRSAKCINCHCASCASLSLSLCIIPLQHWEVLSEAEHTKHPMTLHCQKCSTVLGDSLGVCGEMKRMDSIICLSKFTLSLNIQRITLTHRGWSFIYSSLKCRSCRSTVGRVIHSAPSRLATVRSLFLLNKANITY</sequence>
<comment type="subcellular location">
    <subcellularLocation>
        <location evidence="3">Chromosome</location>
        <location evidence="3">Centromere</location>
    </subcellularLocation>
    <subcellularLocation>
        <location evidence="2">Nucleus</location>
    </subcellularLocation>
</comment>
<keyword evidence="16" id="KW-1185">Reference proteome</keyword>
<dbReference type="GO" id="GO:0046872">
    <property type="term" value="F:metal ion binding"/>
    <property type="evidence" value="ECO:0007669"/>
    <property type="project" value="UniProtKB-KW"/>
</dbReference>
<dbReference type="GO" id="GO:0005634">
    <property type="term" value="C:nucleus"/>
    <property type="evidence" value="ECO:0007669"/>
    <property type="project" value="UniProtKB-SubCell"/>
</dbReference>
<evidence type="ECO:0000256" key="7">
    <source>
        <dbReference type="ARBA" id="ARBA00022776"/>
    </source>
</evidence>
<dbReference type="PROSITE" id="PS51793">
    <property type="entry name" value="MIS18"/>
    <property type="match status" value="1"/>
</dbReference>
<proteinExistence type="inferred from homology"/>
<keyword evidence="8" id="KW-0862">Zinc</keyword>
<dbReference type="Pfam" id="PF03226">
    <property type="entry name" value="Yippee-Mis18"/>
    <property type="match status" value="1"/>
</dbReference>
<reference evidence="15" key="1">
    <citation type="submission" date="2025-08" db="UniProtKB">
        <authorList>
            <consortium name="Ensembl"/>
        </authorList>
    </citation>
    <scope>IDENTIFICATION</scope>
</reference>
<evidence type="ECO:0000256" key="12">
    <source>
        <dbReference type="RuleBase" id="RU110713"/>
    </source>
</evidence>
<evidence type="ECO:0000256" key="8">
    <source>
        <dbReference type="ARBA" id="ARBA00022833"/>
    </source>
</evidence>
<dbReference type="PANTHER" id="PTHR16431">
    <property type="entry name" value="NEUROGENIC PROTEIN MASTERMIND"/>
    <property type="match status" value="1"/>
</dbReference>
<feature type="domain" description="Mis18" evidence="14">
    <location>
        <begin position="41"/>
        <end position="134"/>
    </location>
</feature>
<evidence type="ECO:0000256" key="5">
    <source>
        <dbReference type="ARBA" id="ARBA00022618"/>
    </source>
</evidence>
<evidence type="ECO:0000256" key="10">
    <source>
        <dbReference type="ARBA" id="ARBA00023306"/>
    </source>
</evidence>
<dbReference type="GO" id="GO:0000785">
    <property type="term" value="C:chromatin"/>
    <property type="evidence" value="ECO:0007669"/>
    <property type="project" value="TreeGrafter"/>
</dbReference>
<dbReference type="GO" id="GO:0000775">
    <property type="term" value="C:chromosome, centromeric region"/>
    <property type="evidence" value="ECO:0007669"/>
    <property type="project" value="UniProtKB-SubCell"/>
</dbReference>
<dbReference type="GO" id="GO:0007059">
    <property type="term" value="P:chromosome segregation"/>
    <property type="evidence" value="ECO:0007669"/>
    <property type="project" value="TreeGrafter"/>
</dbReference>
<dbReference type="InterPro" id="IPR034752">
    <property type="entry name" value="Mis18"/>
</dbReference>
<feature type="signal peptide" evidence="13">
    <location>
        <begin position="1"/>
        <end position="20"/>
    </location>
</feature>
<evidence type="ECO:0000313" key="15">
    <source>
        <dbReference type="Ensembl" id="ENSMMOP00000011877.1"/>
    </source>
</evidence>
<accession>A0A3Q3WI19</accession>
<dbReference type="Proteomes" id="UP000261620">
    <property type="component" value="Unplaced"/>
</dbReference>
<keyword evidence="13" id="KW-0732">Signal</keyword>
<comment type="function">
    <text evidence="1">Required for recruitment of CENPA to centromeres and normal chromosome segregation during mitosis.</text>
</comment>
<dbReference type="PANTHER" id="PTHR16431:SF3">
    <property type="entry name" value="PROTEIN MIS18-BETA"/>
    <property type="match status" value="1"/>
</dbReference>
<keyword evidence="10" id="KW-0131">Cell cycle</keyword>
<keyword evidence="6" id="KW-0479">Metal-binding</keyword>
<evidence type="ECO:0000256" key="2">
    <source>
        <dbReference type="ARBA" id="ARBA00004123"/>
    </source>
</evidence>